<dbReference type="PANTHER" id="PTHR46405">
    <property type="entry name" value="OS05G0141500 PROTEIN"/>
    <property type="match status" value="1"/>
</dbReference>
<proteinExistence type="predicted"/>
<name>A0ABR0XMZ2_REHGL</name>
<dbReference type="EMBL" id="JABTTQ020000003">
    <property type="protein sequence ID" value="KAK6160493.1"/>
    <property type="molecule type" value="Genomic_DNA"/>
</dbReference>
<evidence type="ECO:0000256" key="2">
    <source>
        <dbReference type="SAM" id="MobiDB-lite"/>
    </source>
</evidence>
<evidence type="ECO:0000256" key="1">
    <source>
        <dbReference type="SAM" id="Coils"/>
    </source>
</evidence>
<protein>
    <submittedName>
        <fullName evidence="3">Uncharacterized protein</fullName>
    </submittedName>
</protein>
<feature type="compositionally biased region" description="Basic residues" evidence="2">
    <location>
        <begin position="1"/>
        <end position="18"/>
    </location>
</feature>
<dbReference type="Proteomes" id="UP001318860">
    <property type="component" value="Unassembled WGS sequence"/>
</dbReference>
<accession>A0ABR0XMZ2</accession>
<feature type="compositionally biased region" description="Polar residues" evidence="2">
    <location>
        <begin position="56"/>
        <end position="69"/>
    </location>
</feature>
<evidence type="ECO:0000313" key="4">
    <source>
        <dbReference type="Proteomes" id="UP001318860"/>
    </source>
</evidence>
<dbReference type="PANTHER" id="PTHR46405:SF3">
    <property type="entry name" value="RING_U-BOX SUPERFAMILY PROTEIN"/>
    <property type="match status" value="1"/>
</dbReference>
<keyword evidence="1" id="KW-0175">Coiled coil</keyword>
<reference evidence="3 4" key="1">
    <citation type="journal article" date="2021" name="Comput. Struct. Biotechnol. J.">
        <title>De novo genome assembly of the potent medicinal plant Rehmannia glutinosa using nanopore technology.</title>
        <authorList>
            <person name="Ma L."/>
            <person name="Dong C."/>
            <person name="Song C."/>
            <person name="Wang X."/>
            <person name="Zheng X."/>
            <person name="Niu Y."/>
            <person name="Chen S."/>
            <person name="Feng W."/>
        </authorList>
    </citation>
    <scope>NUCLEOTIDE SEQUENCE [LARGE SCALE GENOMIC DNA]</scope>
    <source>
        <strain evidence="3">DH-2019</strain>
    </source>
</reference>
<comment type="caution">
    <text evidence="3">The sequence shown here is derived from an EMBL/GenBank/DDBJ whole genome shotgun (WGS) entry which is preliminary data.</text>
</comment>
<feature type="region of interest" description="Disordered" evidence="2">
    <location>
        <begin position="1"/>
        <end position="69"/>
    </location>
</feature>
<feature type="coiled-coil region" evidence="1">
    <location>
        <begin position="122"/>
        <end position="157"/>
    </location>
</feature>
<sequence length="381" mass="43535">MVGSKGGKHPKSKGKSKSKNSDTINKKPKVINSKLDLAQIFNNNQHGPKDYKGKNPQPSMNSPMTSSRPKYTEKELEEFLYVKFERLYSKAREYMLESGYGMADVERAILNNGYVHGPLDLLNNVTMNLNAFIEQNVEAKREAFKDMNELYKTMQEETLVESIKQTLPNMQRFDAMCHLLLSNWGFEAINTLFLICSGDRMQIAKRVVHGSYGILSDDVESSSKKVGTLERINLTPVLLSRLKQNIPILAAIVQREIGDPIFEQQAFQRAGGEQREDFDIMVSDFLTSITEACIENWLASDHDNPKIPLIIDLVKSIKDLQEKVNEQKDWAQQKVIDSAKKLSKHLQELNILWMEKVDVKSRTNEKVYVKTSCRLKLMEAE</sequence>
<gene>
    <name evidence="3" type="ORF">DH2020_003874</name>
</gene>
<organism evidence="3 4">
    <name type="scientific">Rehmannia glutinosa</name>
    <name type="common">Chinese foxglove</name>
    <dbReference type="NCBI Taxonomy" id="99300"/>
    <lineage>
        <taxon>Eukaryota</taxon>
        <taxon>Viridiplantae</taxon>
        <taxon>Streptophyta</taxon>
        <taxon>Embryophyta</taxon>
        <taxon>Tracheophyta</taxon>
        <taxon>Spermatophyta</taxon>
        <taxon>Magnoliopsida</taxon>
        <taxon>eudicotyledons</taxon>
        <taxon>Gunneridae</taxon>
        <taxon>Pentapetalae</taxon>
        <taxon>asterids</taxon>
        <taxon>lamiids</taxon>
        <taxon>Lamiales</taxon>
        <taxon>Orobanchaceae</taxon>
        <taxon>Rehmannieae</taxon>
        <taxon>Rehmannia</taxon>
    </lineage>
</organism>
<dbReference type="InterPro" id="IPR046934">
    <property type="entry name" value="PIR2-like"/>
</dbReference>
<keyword evidence="4" id="KW-1185">Reference proteome</keyword>
<evidence type="ECO:0000313" key="3">
    <source>
        <dbReference type="EMBL" id="KAK6160493.1"/>
    </source>
</evidence>